<evidence type="ECO:0000313" key="2">
    <source>
        <dbReference type="Proteomes" id="UP000309872"/>
    </source>
</evidence>
<dbReference type="Pfam" id="PF20212">
    <property type="entry name" value="DUF6572"/>
    <property type="match status" value="1"/>
</dbReference>
<dbReference type="InterPro" id="IPR046702">
    <property type="entry name" value="DUF6572"/>
</dbReference>
<protein>
    <submittedName>
        <fullName evidence="1">Uncharacterized protein</fullName>
    </submittedName>
</protein>
<dbReference type="RefSeq" id="WP_136820060.1">
    <property type="nucleotide sequence ID" value="NZ_BMJX01000002.1"/>
</dbReference>
<evidence type="ECO:0000313" key="1">
    <source>
        <dbReference type="EMBL" id="TJY66711.1"/>
    </source>
</evidence>
<sequence length="108" mass="12299">MSVENSKVIDTISINQKNVVVLTISDHLEWDDENEHLVLLQDKINAYLEVIESGEIYESYPDAKGKGFQIGIAFKFSPNDTAIDFLEKVEEILAQSGYELDYYHLDNA</sequence>
<dbReference type="AlphaFoldDB" id="A0A4U0H4S6"/>
<gene>
    <name evidence="1" type="ORF">FAZ19_07270</name>
</gene>
<keyword evidence="2" id="KW-1185">Reference proteome</keyword>
<reference evidence="1 2" key="1">
    <citation type="submission" date="2019-04" db="EMBL/GenBank/DDBJ databases">
        <title>Sphingobacterium olei sp. nov., isolated from oil-contaminated soil.</title>
        <authorList>
            <person name="Liu B."/>
        </authorList>
    </citation>
    <scope>NUCLEOTIDE SEQUENCE [LARGE SCALE GENOMIC DNA]</scope>
    <source>
        <strain evidence="1 2">Y3L14</strain>
    </source>
</reference>
<dbReference type="OrthoDB" id="2229810at2"/>
<accession>A0A4U0H4S6</accession>
<dbReference type="EMBL" id="SUKA01000002">
    <property type="protein sequence ID" value="TJY66711.1"/>
    <property type="molecule type" value="Genomic_DNA"/>
</dbReference>
<comment type="caution">
    <text evidence="1">The sequence shown here is derived from an EMBL/GenBank/DDBJ whole genome shotgun (WGS) entry which is preliminary data.</text>
</comment>
<organism evidence="1 2">
    <name type="scientific">Sphingobacterium alkalisoli</name>
    <dbReference type="NCBI Taxonomy" id="1874115"/>
    <lineage>
        <taxon>Bacteria</taxon>
        <taxon>Pseudomonadati</taxon>
        <taxon>Bacteroidota</taxon>
        <taxon>Sphingobacteriia</taxon>
        <taxon>Sphingobacteriales</taxon>
        <taxon>Sphingobacteriaceae</taxon>
        <taxon>Sphingobacterium</taxon>
    </lineage>
</organism>
<dbReference type="Proteomes" id="UP000309872">
    <property type="component" value="Unassembled WGS sequence"/>
</dbReference>
<name>A0A4U0H4S6_9SPHI</name>
<proteinExistence type="predicted"/>